<evidence type="ECO:0000313" key="2">
    <source>
        <dbReference type="Proteomes" id="UP001065298"/>
    </source>
</evidence>
<keyword evidence="2" id="KW-1185">Reference proteome</keyword>
<reference evidence="1" key="1">
    <citation type="submission" date="2022-06" db="EMBL/GenBank/DDBJ databases">
        <title>Fusarium solani species complex genomes reveal bases of compartmentalisation and animal pathogenesis.</title>
        <authorList>
            <person name="Tsai I.J."/>
        </authorList>
    </citation>
    <scope>NUCLEOTIDE SEQUENCE</scope>
    <source>
        <strain evidence="1">Fu6.1</strain>
    </source>
</reference>
<dbReference type="Proteomes" id="UP001065298">
    <property type="component" value="Chromosome 1"/>
</dbReference>
<keyword evidence="1" id="KW-0808">Transferase</keyword>
<protein>
    <submittedName>
        <fullName evidence="1">Protein kinase domain-containing protein</fullName>
    </submittedName>
</protein>
<name>A0ACC0RHD0_9HYPO</name>
<gene>
    <name evidence="1" type="ORF">NCS57_00166700</name>
</gene>
<evidence type="ECO:0000313" key="1">
    <source>
        <dbReference type="EMBL" id="KAI8684990.1"/>
    </source>
</evidence>
<keyword evidence="1" id="KW-0418">Kinase</keyword>
<proteinExistence type="predicted"/>
<accession>A0ACC0RHD0</accession>
<organism evidence="1 2">
    <name type="scientific">Fusarium keratoplasticum</name>
    <dbReference type="NCBI Taxonomy" id="1328300"/>
    <lineage>
        <taxon>Eukaryota</taxon>
        <taxon>Fungi</taxon>
        <taxon>Dikarya</taxon>
        <taxon>Ascomycota</taxon>
        <taxon>Pezizomycotina</taxon>
        <taxon>Sordariomycetes</taxon>
        <taxon>Hypocreomycetidae</taxon>
        <taxon>Hypocreales</taxon>
        <taxon>Nectriaceae</taxon>
        <taxon>Fusarium</taxon>
        <taxon>Fusarium solani species complex</taxon>
    </lineage>
</organism>
<sequence length="862" mass="97174">MADNEITLVDLVRDSKIETRPLDSHVVEHVLYETGRSARRRRVSKTERWIKGRQLGQGTFGTVHLQTCRDGGGNKLRAVKEVKKFVIVGQELDYTRELEAIMKFSNDKLDALFLGSDSLLTPIVQSLLYLQQYIDTPLRESEGKEITAQILEGLAFMHENGFIHRDLKPANIMVVDKNPEWFVKIADFGISKRRHHDTSLLTMQRGTLGFAAPEVFGSTSDQSYTYSADMWSLGAMVYRILTSQMAFDSIGDLFKYVHDELEFPVGPLELCSVSQTGQDFVLMLMESCPGSRGSAASARNHPWVIEPLIPTNGEDFHRPEADNTEMVRNTDLSVPSKAWSSDEEPRLFPSREAKTSLKTLSSARYHASQPPSIDLTMNISQEKGHSSNAHPPEPNSTAKPEVKDGSDAQFEGPVNNAPARSALKSYPSFERPAWLSSHHTDEYEYQDSYECTDEENSVSSIYPSSSASRPANNQSKSKSRRAVTRLNICRLCKLEPHPALIKSTPREALSCGHFVCDSCLVQNIYAVFVCPDLDALFCCESLIIDEDLLRRLIANWDIGSRWQGYWNLARSPGWRCPEGHLISQKPVIKHESGLLFWRELMRCDQCSPLAPDATYCVFCSRVGGIEYDQCAHDSVIWPFILRLQASGTFSIPWIREAIDRAWNARTTAWRRRNSQIVGRATSTANQRPRRPKPNRGFNKNLPSWEFLDSGPVGSAHSLGYVRAGAALPYSQVQEVWNNQAQDIQYSPMPEHSEGNIEAPGAYQRAPGDNPLDEAALGSCHFCGSLDLDYSRITVESRICHIKTCRTCGQSRHRWFYGPSHVAVSMPGPSSRDRITPARPRNPSEDKAFYEYPRPRHRDPYYD</sequence>
<dbReference type="EMBL" id="CM046503">
    <property type="protein sequence ID" value="KAI8684990.1"/>
    <property type="molecule type" value="Genomic_DNA"/>
</dbReference>
<comment type="caution">
    <text evidence="1">The sequence shown here is derived from an EMBL/GenBank/DDBJ whole genome shotgun (WGS) entry which is preliminary data.</text>
</comment>